<comment type="caution">
    <text evidence="1">The sequence shown here is derived from an EMBL/GenBank/DDBJ whole genome shotgun (WGS) entry which is preliminary data.</text>
</comment>
<protein>
    <submittedName>
        <fullName evidence="1">Uncharacterized protein</fullName>
    </submittedName>
</protein>
<proteinExistence type="predicted"/>
<dbReference type="Gene3D" id="3.90.1720.10">
    <property type="entry name" value="endopeptidase domain like (from Nostoc punctiforme)"/>
    <property type="match status" value="1"/>
</dbReference>
<accession>A0ABS8PDB5</accession>
<dbReference type="Proteomes" id="UP001199469">
    <property type="component" value="Unassembled WGS sequence"/>
</dbReference>
<evidence type="ECO:0000313" key="2">
    <source>
        <dbReference type="Proteomes" id="UP001199469"/>
    </source>
</evidence>
<gene>
    <name evidence="1" type="ORF">LQ327_22930</name>
</gene>
<organism evidence="1 2">
    <name type="scientific">Actinomycetospora endophytica</name>
    <dbReference type="NCBI Taxonomy" id="2291215"/>
    <lineage>
        <taxon>Bacteria</taxon>
        <taxon>Bacillati</taxon>
        <taxon>Actinomycetota</taxon>
        <taxon>Actinomycetes</taxon>
        <taxon>Pseudonocardiales</taxon>
        <taxon>Pseudonocardiaceae</taxon>
        <taxon>Actinomycetospora</taxon>
    </lineage>
</organism>
<sequence length="289" mass="31091">MPDEPLGRMITRLDGSAFSHSGLALGDGVIASAHQSFVPSEPWDLSGLRAEKFEHFWDKGQSVYRLAVPSPTARAKAVAAVHRLRLPDDGSFCVPKILIVAIALASFDRSLFDHEAGTTIRELAIDAARAWEGAPGERTFYCAEVVARAFGERFPLSALEPPGGVRPAPAPPARDGLLGSMMELYLDAATGDECQDSLDRLVDALDIEAPAFLDTVARDILASARRADDRRTLTARYAGRRTPQKGWELTGRLLPSALVTPRMLLDAPWTADTVARIDGPGAPEPLDGA</sequence>
<reference evidence="1 2" key="1">
    <citation type="submission" date="2021-11" db="EMBL/GenBank/DDBJ databases">
        <title>Draft genome sequence of Actinomycetospora sp. SF1 isolated from the rhizosphere soil.</title>
        <authorList>
            <person name="Duangmal K."/>
            <person name="Chantavorakit T."/>
        </authorList>
    </citation>
    <scope>NUCLEOTIDE SEQUENCE [LARGE SCALE GENOMIC DNA]</scope>
    <source>
        <strain evidence="1 2">TBRC 5722</strain>
    </source>
</reference>
<dbReference type="RefSeq" id="WP_230738086.1">
    <property type="nucleotide sequence ID" value="NZ_JAJNDB010000005.1"/>
</dbReference>
<name>A0ABS8PDB5_9PSEU</name>
<evidence type="ECO:0000313" key="1">
    <source>
        <dbReference type="EMBL" id="MCD2196233.1"/>
    </source>
</evidence>
<keyword evidence="2" id="KW-1185">Reference proteome</keyword>
<dbReference type="EMBL" id="JAJNDB010000005">
    <property type="protein sequence ID" value="MCD2196233.1"/>
    <property type="molecule type" value="Genomic_DNA"/>
</dbReference>